<organism evidence="2 3">
    <name type="scientific">Leptospira stimsonii</name>
    <dbReference type="NCBI Taxonomy" id="2202203"/>
    <lineage>
        <taxon>Bacteria</taxon>
        <taxon>Pseudomonadati</taxon>
        <taxon>Spirochaetota</taxon>
        <taxon>Spirochaetia</taxon>
        <taxon>Leptospirales</taxon>
        <taxon>Leptospiraceae</taxon>
        <taxon>Leptospira</taxon>
    </lineage>
</organism>
<feature type="domain" description="Phage neck terminator protein gp12-like" evidence="1">
    <location>
        <begin position="10"/>
        <end position="151"/>
    </location>
</feature>
<sequence length="174" mass="19630">MKFEDIRSVMDKLQAVLEVYYPGIKVELGDQDAETPSYPFGSYKVLVLNQDGTKSSSSWIEAVDTDQFKQVSRKNQHASISMAFLHDKSIATCWDLSEKAMDWFDSIEGLTECEKLGITPQLITGDVQDRTTVLESVQYEYKTGFDVMFKSRKLSETQVQATASAPSVEFQEEA</sequence>
<evidence type="ECO:0000259" key="1">
    <source>
        <dbReference type="Pfam" id="PF23961"/>
    </source>
</evidence>
<dbReference type="NCBIfam" id="NF047498">
    <property type="entry name" value="LIC_12616_fam"/>
    <property type="match status" value="1"/>
</dbReference>
<gene>
    <name evidence="2" type="ORF">DLM75_12920</name>
</gene>
<reference evidence="3" key="1">
    <citation type="submission" date="2018-05" db="EMBL/GenBank/DDBJ databases">
        <title>Leptospira yasudae sp. nov. and Leptospira stimsonii sp. nov., two pathogenic species of the genus Leptospira isolated from environmental sources.</title>
        <authorList>
            <person name="Casanovas-Massana A."/>
            <person name="Hamond C."/>
            <person name="Santos L.A."/>
            <person name="Hacker K.P."/>
            <person name="Balassiano I."/>
            <person name="Medeiros M.A."/>
            <person name="Reis M.G."/>
            <person name="Ko A.I."/>
            <person name="Wunder E.A."/>
        </authorList>
    </citation>
    <scope>NUCLEOTIDE SEQUENCE [LARGE SCALE GENOMIC DNA]</scope>
    <source>
        <strain evidence="3">Yale</strain>
    </source>
</reference>
<evidence type="ECO:0000313" key="2">
    <source>
        <dbReference type="EMBL" id="RHX89851.1"/>
    </source>
</evidence>
<dbReference type="InterPro" id="IPR057087">
    <property type="entry name" value="Gp12-like"/>
</dbReference>
<dbReference type="Pfam" id="PF23961">
    <property type="entry name" value="Phage_tail_terminator_9"/>
    <property type="match status" value="1"/>
</dbReference>
<accession>A0A396Z312</accession>
<proteinExistence type="predicted"/>
<comment type="caution">
    <text evidence="2">The sequence shown here is derived from an EMBL/GenBank/DDBJ whole genome shotgun (WGS) entry which is preliminary data.</text>
</comment>
<name>A0A396Z312_9LEPT</name>
<dbReference type="Proteomes" id="UP000265798">
    <property type="component" value="Unassembled WGS sequence"/>
</dbReference>
<dbReference type="RefSeq" id="WP_118968917.1">
    <property type="nucleotide sequence ID" value="NZ_QHCT01000003.1"/>
</dbReference>
<dbReference type="AlphaFoldDB" id="A0A396Z312"/>
<evidence type="ECO:0000313" key="3">
    <source>
        <dbReference type="Proteomes" id="UP000265798"/>
    </source>
</evidence>
<dbReference type="EMBL" id="QHCT01000003">
    <property type="protein sequence ID" value="RHX89851.1"/>
    <property type="molecule type" value="Genomic_DNA"/>
</dbReference>
<dbReference type="OrthoDB" id="341190at2"/>
<protein>
    <recommendedName>
        <fullName evidence="1">Phage neck terminator protein gp12-like domain-containing protein</fullName>
    </recommendedName>
</protein>